<evidence type="ECO:0000313" key="2">
    <source>
        <dbReference type="Proteomes" id="UP000176494"/>
    </source>
</evidence>
<dbReference type="Proteomes" id="UP000176494">
    <property type="component" value="Unassembled WGS sequence"/>
</dbReference>
<comment type="caution">
    <text evidence="1">The sequence shown here is derived from an EMBL/GenBank/DDBJ whole genome shotgun (WGS) entry which is preliminary data.</text>
</comment>
<evidence type="ECO:0008006" key="3">
    <source>
        <dbReference type="Google" id="ProtNLM"/>
    </source>
</evidence>
<gene>
    <name evidence="1" type="ORF">A2114_02550</name>
</gene>
<sequence>MTEALAKEMLDPAGGFIHHAFWLPGEWRELLPVVKKTILAKSVVTEADIAAAASESFLVDHSRQLKGLTGGALVGQTRCFLVAFDRINEDAQQALLKLLEEPPTGAIFILMAPEATIFLPTIISRLVVIKLGLPKGGAPVPPSSELSERAGLLTALANREQVLAKEVATLSPGEARLARQALANTRRWLARAPHAAVRSLKDYLDLTASKV</sequence>
<dbReference type="AlphaFoldDB" id="A0A1G2QAZ2"/>
<reference evidence="1 2" key="1">
    <citation type="journal article" date="2016" name="Nat. Commun.">
        <title>Thousands of microbial genomes shed light on interconnected biogeochemical processes in an aquifer system.</title>
        <authorList>
            <person name="Anantharaman K."/>
            <person name="Brown C.T."/>
            <person name="Hug L.A."/>
            <person name="Sharon I."/>
            <person name="Castelle C.J."/>
            <person name="Probst A.J."/>
            <person name="Thomas B.C."/>
            <person name="Singh A."/>
            <person name="Wilkins M.J."/>
            <person name="Karaoz U."/>
            <person name="Brodie E.L."/>
            <person name="Williams K.H."/>
            <person name="Hubbard S.S."/>
            <person name="Banfield J.F."/>
        </authorList>
    </citation>
    <scope>NUCLEOTIDE SEQUENCE [LARGE SCALE GENOMIC DNA]</scope>
</reference>
<evidence type="ECO:0000313" key="1">
    <source>
        <dbReference type="EMBL" id="OHA57734.1"/>
    </source>
</evidence>
<dbReference type="STRING" id="1802435.A2114_02550"/>
<dbReference type="Pfam" id="PF13177">
    <property type="entry name" value="DNA_pol3_delta2"/>
    <property type="match status" value="1"/>
</dbReference>
<dbReference type="Gene3D" id="3.40.50.300">
    <property type="entry name" value="P-loop containing nucleotide triphosphate hydrolases"/>
    <property type="match status" value="1"/>
</dbReference>
<proteinExistence type="predicted"/>
<organism evidence="1 2">
    <name type="scientific">Candidatus Vogelbacteria bacterium GWA1_51_14</name>
    <dbReference type="NCBI Taxonomy" id="1802435"/>
    <lineage>
        <taxon>Bacteria</taxon>
        <taxon>Candidatus Vogeliibacteriota</taxon>
    </lineage>
</organism>
<name>A0A1G2QAZ2_9BACT</name>
<dbReference type="EMBL" id="MHTG01000007">
    <property type="protein sequence ID" value="OHA57734.1"/>
    <property type="molecule type" value="Genomic_DNA"/>
</dbReference>
<accession>A0A1G2QAZ2</accession>
<protein>
    <recommendedName>
        <fullName evidence="3">DNA polymerase III subunit delta</fullName>
    </recommendedName>
</protein>
<dbReference type="InterPro" id="IPR027417">
    <property type="entry name" value="P-loop_NTPase"/>
</dbReference>
<dbReference type="SUPFAM" id="SSF52540">
    <property type="entry name" value="P-loop containing nucleoside triphosphate hydrolases"/>
    <property type="match status" value="1"/>
</dbReference>